<dbReference type="Proteomes" id="UP000426027">
    <property type="component" value="Chromosome"/>
</dbReference>
<gene>
    <name evidence="2" type="ORF">GLV81_01285</name>
</gene>
<name>A0A6I6GJ50_9BACT</name>
<protein>
    <submittedName>
        <fullName evidence="2">M28 family peptidase</fullName>
    </submittedName>
</protein>
<accession>A0A6I6GJ50</accession>
<evidence type="ECO:0000259" key="1">
    <source>
        <dbReference type="Pfam" id="PF04389"/>
    </source>
</evidence>
<dbReference type="KEGG" id="fls:GLV81_01285"/>
<keyword evidence="3" id="KW-1185">Reference proteome</keyword>
<dbReference type="Pfam" id="PF04389">
    <property type="entry name" value="Peptidase_M28"/>
    <property type="match status" value="1"/>
</dbReference>
<proteinExistence type="predicted"/>
<evidence type="ECO:0000313" key="3">
    <source>
        <dbReference type="Proteomes" id="UP000426027"/>
    </source>
</evidence>
<feature type="domain" description="Peptidase M28" evidence="1">
    <location>
        <begin position="20"/>
        <end position="93"/>
    </location>
</feature>
<evidence type="ECO:0000313" key="2">
    <source>
        <dbReference type="EMBL" id="QGW26912.1"/>
    </source>
</evidence>
<reference evidence="2 3" key="1">
    <citation type="submission" date="2019-11" db="EMBL/GenBank/DDBJ databases">
        <authorList>
            <person name="Im W.T."/>
        </authorList>
    </citation>
    <scope>NUCLEOTIDE SEQUENCE [LARGE SCALE GENOMIC DNA]</scope>
    <source>
        <strain evidence="2 3">SB-02</strain>
    </source>
</reference>
<sequence>MYVYLVGEDKLSSDLPGVSVLANKNLKMVLDGRYNDPLDKSRIYFRSDHYNFAKHGVPILFYFDGIHRDYHRPTDTVDKIEFELMAKRAQLVFLTAWEIANRNEMLKRDKPLPAAALTR</sequence>
<dbReference type="SUPFAM" id="SSF53187">
    <property type="entry name" value="Zn-dependent exopeptidases"/>
    <property type="match status" value="1"/>
</dbReference>
<dbReference type="InterPro" id="IPR007484">
    <property type="entry name" value="Peptidase_M28"/>
</dbReference>
<dbReference type="AlphaFoldDB" id="A0A6I6GJ50"/>
<organism evidence="2 3">
    <name type="scientific">Phnomibacter ginsenosidimutans</name>
    <dbReference type="NCBI Taxonomy" id="2676868"/>
    <lineage>
        <taxon>Bacteria</taxon>
        <taxon>Pseudomonadati</taxon>
        <taxon>Bacteroidota</taxon>
        <taxon>Chitinophagia</taxon>
        <taxon>Chitinophagales</taxon>
        <taxon>Chitinophagaceae</taxon>
        <taxon>Phnomibacter</taxon>
    </lineage>
</organism>
<dbReference type="EMBL" id="CP046566">
    <property type="protein sequence ID" value="QGW26912.1"/>
    <property type="molecule type" value="Genomic_DNA"/>
</dbReference>
<dbReference type="Gene3D" id="3.40.630.10">
    <property type="entry name" value="Zn peptidases"/>
    <property type="match status" value="1"/>
</dbReference>